<feature type="domain" description="Glycosyl transferase family 1" evidence="7">
    <location>
        <begin position="216"/>
        <end position="376"/>
    </location>
</feature>
<proteinExistence type="inferred from homology"/>
<dbReference type="Proteomes" id="UP000662747">
    <property type="component" value="Chromosome"/>
</dbReference>
<gene>
    <name evidence="9" type="ORF">JY651_47510</name>
</gene>
<dbReference type="Pfam" id="PF00534">
    <property type="entry name" value="Glycos_transf_1"/>
    <property type="match status" value="1"/>
</dbReference>
<reference evidence="9 10" key="1">
    <citation type="submission" date="2021-02" db="EMBL/GenBank/DDBJ databases">
        <title>De Novo genome assembly of isolated myxobacteria.</title>
        <authorList>
            <person name="Stevens D.C."/>
        </authorList>
    </citation>
    <scope>NUCLEOTIDE SEQUENCE [LARGE SCALE GENOMIC DNA]</scope>
    <source>
        <strain evidence="10">SCPEA02</strain>
    </source>
</reference>
<evidence type="ECO:0000259" key="8">
    <source>
        <dbReference type="Pfam" id="PF21269"/>
    </source>
</evidence>
<keyword evidence="10" id="KW-1185">Reference proteome</keyword>
<dbReference type="Pfam" id="PF21269">
    <property type="entry name" value="TreT_GT1"/>
    <property type="match status" value="1"/>
</dbReference>
<dbReference type="RefSeq" id="WP_206724248.1">
    <property type="nucleotide sequence ID" value="NZ_CP071090.1"/>
</dbReference>
<accession>A0ABX7P1T1</accession>
<dbReference type="InterPro" id="IPR052078">
    <property type="entry name" value="Trehalose_Metab_GTase"/>
</dbReference>
<evidence type="ECO:0000256" key="4">
    <source>
        <dbReference type="ARBA" id="ARBA00022676"/>
    </source>
</evidence>
<organism evidence="9 10">
    <name type="scientific">Pyxidicoccus parkwayensis</name>
    <dbReference type="NCBI Taxonomy" id="2813578"/>
    <lineage>
        <taxon>Bacteria</taxon>
        <taxon>Pseudomonadati</taxon>
        <taxon>Myxococcota</taxon>
        <taxon>Myxococcia</taxon>
        <taxon>Myxococcales</taxon>
        <taxon>Cystobacterineae</taxon>
        <taxon>Myxococcaceae</taxon>
        <taxon>Pyxidicoccus</taxon>
    </lineage>
</organism>
<comment type="similarity">
    <text evidence="1">Belongs to the glycosyltransferase group 1 family. Glycosyltransferase 4 subfamily.</text>
</comment>
<evidence type="ECO:0000256" key="5">
    <source>
        <dbReference type="ARBA" id="ARBA00022679"/>
    </source>
</evidence>
<evidence type="ECO:0000313" key="10">
    <source>
        <dbReference type="Proteomes" id="UP000662747"/>
    </source>
</evidence>
<evidence type="ECO:0000256" key="6">
    <source>
        <dbReference type="ARBA" id="ARBA00023277"/>
    </source>
</evidence>
<comment type="subunit">
    <text evidence="2">Homodimer.</text>
</comment>
<dbReference type="SUPFAM" id="SSF53756">
    <property type="entry name" value="UDP-Glycosyltransferase/glycogen phosphorylase"/>
    <property type="match status" value="1"/>
</dbReference>
<dbReference type="EMBL" id="CP071090">
    <property type="protein sequence ID" value="QSQ22673.1"/>
    <property type="molecule type" value="Genomic_DNA"/>
</dbReference>
<dbReference type="InterPro" id="IPR001296">
    <property type="entry name" value="Glyco_trans_1"/>
</dbReference>
<evidence type="ECO:0000256" key="2">
    <source>
        <dbReference type="ARBA" id="ARBA00011738"/>
    </source>
</evidence>
<dbReference type="Gene3D" id="3.40.50.2000">
    <property type="entry name" value="Glycogen Phosphorylase B"/>
    <property type="match status" value="2"/>
</dbReference>
<protein>
    <submittedName>
        <fullName evidence="9">Glycosyltransferase</fullName>
    </submittedName>
</protein>
<dbReference type="PANTHER" id="PTHR47779:SF1">
    <property type="entry name" value="SYNTHASE (CCG-9), PUTATIVE (AFU_ORTHOLOGUE AFUA_3G12100)-RELATED"/>
    <property type="match status" value="1"/>
</dbReference>
<evidence type="ECO:0000259" key="7">
    <source>
        <dbReference type="Pfam" id="PF00534"/>
    </source>
</evidence>
<keyword evidence="4" id="KW-0328">Glycosyltransferase</keyword>
<sequence>MQSRHAVSTVEDYEPFIGRQAVERIVNKGRLLSGRSVAHVNSTYFGGGVAEILSSLTLLMRSLGLDAEWRAIQGPPDFYGITKKMHNALQGAPIRLTDIKKEIYEDVAYQNALRNRFDHDFVVVHDPQPLPLIRYSRKRGPWIWRCHVDMAQPSREIWEYLTDYIEQYDAVISSAEEYRQPWRVPQLVFQPAIDPFSILNRELPEGEVDRRLHHYGVPTDLPLVVQVSRFDRWKDPHGVIQAFQIARRKRDCTLVLVGNVAMDDPEGPQVYESLLGAREERVLIMSGEDTSFVNALQRRAAVVLQKSLREGFGLTVSEAMWKRTPVIGGNVGGIRYQIDDGVNGFLVSSVEETADRLVRLLSDEDLRRRMGEAAREKVRQRFLMTRYLEQYLDLMDAFEARYSLRPETLGLSMHAGGTEPERFATH</sequence>
<dbReference type="InterPro" id="IPR049438">
    <property type="entry name" value="TreT_GT1"/>
</dbReference>
<name>A0ABX7P1T1_9BACT</name>
<evidence type="ECO:0000256" key="3">
    <source>
        <dbReference type="ARBA" id="ARBA00022526"/>
    </source>
</evidence>
<evidence type="ECO:0000256" key="1">
    <source>
        <dbReference type="ARBA" id="ARBA00009481"/>
    </source>
</evidence>
<keyword evidence="3" id="KW-0313">Glucose metabolism</keyword>
<keyword evidence="6" id="KW-0119">Carbohydrate metabolism</keyword>
<keyword evidence="5" id="KW-0808">Transferase</keyword>
<feature type="domain" description="Trehalose synthase N-terminal" evidence="8">
    <location>
        <begin position="39"/>
        <end position="179"/>
    </location>
</feature>
<dbReference type="PANTHER" id="PTHR47779">
    <property type="entry name" value="SYNTHASE (CCG-9), PUTATIVE (AFU_ORTHOLOGUE AFUA_3G12100)-RELATED"/>
    <property type="match status" value="1"/>
</dbReference>
<evidence type="ECO:0000313" key="9">
    <source>
        <dbReference type="EMBL" id="QSQ22673.1"/>
    </source>
</evidence>